<dbReference type="CDD" id="cd07012">
    <property type="entry name" value="PBP2_Bug_TTT"/>
    <property type="match status" value="1"/>
</dbReference>
<dbReference type="EMBL" id="QSBM01000026">
    <property type="protein sequence ID" value="RGX22902.1"/>
    <property type="molecule type" value="Genomic_DNA"/>
</dbReference>
<dbReference type="OrthoDB" id="8880247at2"/>
<proteinExistence type="inferred from homology"/>
<organism evidence="3 4">
    <name type="scientific">Enterocloster asparagiformis</name>
    <dbReference type="NCBI Taxonomy" id="333367"/>
    <lineage>
        <taxon>Bacteria</taxon>
        <taxon>Bacillati</taxon>
        <taxon>Bacillota</taxon>
        <taxon>Clostridia</taxon>
        <taxon>Lachnospirales</taxon>
        <taxon>Lachnospiraceae</taxon>
        <taxon>Enterocloster</taxon>
    </lineage>
</organism>
<dbReference type="PANTHER" id="PTHR42928">
    <property type="entry name" value="TRICARBOXYLATE-BINDING PROTEIN"/>
    <property type="match status" value="1"/>
</dbReference>
<dbReference type="AlphaFoldDB" id="A0A413F844"/>
<evidence type="ECO:0000313" key="3">
    <source>
        <dbReference type="EMBL" id="RGX22902.1"/>
    </source>
</evidence>
<gene>
    <name evidence="3" type="ORF">DWV29_25185</name>
</gene>
<protein>
    <submittedName>
        <fullName evidence="3">Tripartite tricarboxylate transporter substrate binding protein</fullName>
    </submittedName>
</protein>
<evidence type="ECO:0000256" key="2">
    <source>
        <dbReference type="SAM" id="SignalP"/>
    </source>
</evidence>
<accession>A0A413F844</accession>
<dbReference type="InterPro" id="IPR042100">
    <property type="entry name" value="Bug_dom1"/>
</dbReference>
<dbReference type="PANTHER" id="PTHR42928:SF5">
    <property type="entry name" value="BLR1237 PROTEIN"/>
    <property type="match status" value="1"/>
</dbReference>
<dbReference type="Proteomes" id="UP000283880">
    <property type="component" value="Unassembled WGS sequence"/>
</dbReference>
<dbReference type="Pfam" id="PF03401">
    <property type="entry name" value="TctC"/>
    <property type="match status" value="1"/>
</dbReference>
<feature type="chain" id="PRO_5039014286" evidence="2">
    <location>
        <begin position="28"/>
        <end position="353"/>
    </location>
</feature>
<reference evidence="3 4" key="1">
    <citation type="submission" date="2018-08" db="EMBL/GenBank/DDBJ databases">
        <title>A genome reference for cultivated species of the human gut microbiota.</title>
        <authorList>
            <person name="Zou Y."/>
            <person name="Xue W."/>
            <person name="Luo G."/>
        </authorList>
    </citation>
    <scope>NUCLEOTIDE SEQUENCE [LARGE SCALE GENOMIC DNA]</scope>
    <source>
        <strain evidence="3 4">AF04-15</strain>
    </source>
</reference>
<dbReference type="InterPro" id="IPR005064">
    <property type="entry name" value="BUG"/>
</dbReference>
<comment type="caution">
    <text evidence="3">The sequence shown here is derived from an EMBL/GenBank/DDBJ whole genome shotgun (WGS) entry which is preliminary data.</text>
</comment>
<evidence type="ECO:0000256" key="1">
    <source>
        <dbReference type="ARBA" id="ARBA00006987"/>
    </source>
</evidence>
<dbReference type="Gene3D" id="3.40.190.150">
    <property type="entry name" value="Bordetella uptake gene, domain 1"/>
    <property type="match status" value="1"/>
</dbReference>
<dbReference type="PIRSF" id="PIRSF017082">
    <property type="entry name" value="YflP"/>
    <property type="match status" value="1"/>
</dbReference>
<keyword evidence="2" id="KW-0732">Signal</keyword>
<feature type="signal peptide" evidence="2">
    <location>
        <begin position="1"/>
        <end position="27"/>
    </location>
</feature>
<sequence length="353" mass="37920">MNMKKRWIIAGMIAALCLSACSQGNSAADTAAKTVTVAAMEAVKMESDLDFPKNDIRIIVPYDAGGGNDIYARVMAKVAMENGYFDGANIVVENMPGGGGVIAQNYIVNTAKPDGYTLLGLAASAITNPILKDVSFTMNDFKVLICSNTDPIVMIARPDVPFDDVEGLLEYAKDNTIIINDTGFGTSSHIRVLQWTSELEKSSGRKIEYSSVHEDSGAIQISELMGGHVDIATLSVGEVADAVLSGNVKAIGLMDKVRSETIPDVPTFAEQGYDLVDSSSRAVAVNSKVPDEVYAYLEKEFTALCSSDEFKKAMAEANLTPCCISAQEYQEFIDKKTELVTGLKDYLLSGDVK</sequence>
<comment type="similarity">
    <text evidence="1">Belongs to the UPF0065 (bug) family.</text>
</comment>
<name>A0A413F844_9FIRM</name>
<dbReference type="Gene3D" id="3.40.190.10">
    <property type="entry name" value="Periplasmic binding protein-like II"/>
    <property type="match status" value="1"/>
</dbReference>
<evidence type="ECO:0000313" key="4">
    <source>
        <dbReference type="Proteomes" id="UP000283880"/>
    </source>
</evidence>